<dbReference type="RefSeq" id="WP_120116836.1">
    <property type="nucleotide sequence ID" value="NZ_QYTW02000013.1"/>
</dbReference>
<feature type="transmembrane region" description="Helical" evidence="1">
    <location>
        <begin position="42"/>
        <end position="62"/>
    </location>
</feature>
<dbReference type="InterPro" id="IPR025441">
    <property type="entry name" value="DUF4181"/>
</dbReference>
<keyword evidence="1" id="KW-0812">Transmembrane</keyword>
<name>A0A429X6S3_SIMTE</name>
<keyword evidence="1" id="KW-0472">Membrane</keyword>
<dbReference type="OrthoDB" id="2626526at2"/>
<dbReference type="AlphaFoldDB" id="A0A429X6S3"/>
<feature type="transmembrane region" description="Helical" evidence="1">
    <location>
        <begin position="69"/>
        <end position="90"/>
    </location>
</feature>
<reference evidence="2 3" key="1">
    <citation type="submission" date="2018-12" db="EMBL/GenBank/DDBJ databases">
        <authorList>
            <person name="Sun L."/>
            <person name="Chen Z."/>
        </authorList>
    </citation>
    <scope>NUCLEOTIDE SEQUENCE [LARGE SCALE GENOMIC DNA]</scope>
    <source>
        <strain evidence="2 3">LMG 29736</strain>
    </source>
</reference>
<evidence type="ECO:0000256" key="1">
    <source>
        <dbReference type="SAM" id="Phobius"/>
    </source>
</evidence>
<accession>A0A429X6S3</accession>
<keyword evidence="1" id="KW-1133">Transmembrane helix</keyword>
<evidence type="ECO:0000313" key="3">
    <source>
        <dbReference type="Proteomes" id="UP000287296"/>
    </source>
</evidence>
<evidence type="ECO:0000313" key="2">
    <source>
        <dbReference type="EMBL" id="RST59126.1"/>
    </source>
</evidence>
<comment type="caution">
    <text evidence="2">The sequence shown here is derived from an EMBL/GenBank/DDBJ whole genome shotgun (WGS) entry which is preliminary data.</text>
</comment>
<protein>
    <submittedName>
        <fullName evidence="2">DUF4181 domain-containing protein</fullName>
    </submittedName>
</protein>
<gene>
    <name evidence="2" type="ORF">D5F11_013420</name>
</gene>
<sequence length="119" mass="14296">MKFLAIFIMLAIIWFILEKVMDRLLHLEKKKISETPGRKIEAWGRTIILIIYLCLLFFIIDADPNKMKLFFISYLILLLGFQALLEWKYLRPSKHYIKTMIMLMFGAVTMYNLERIFNL</sequence>
<dbReference type="Proteomes" id="UP000287296">
    <property type="component" value="Unassembled WGS sequence"/>
</dbReference>
<proteinExistence type="predicted"/>
<organism evidence="2 3">
    <name type="scientific">Siminovitchia terrae</name>
    <name type="common">Bacillus terrae</name>
    <dbReference type="NCBI Taxonomy" id="1914933"/>
    <lineage>
        <taxon>Bacteria</taxon>
        <taxon>Bacillati</taxon>
        <taxon>Bacillota</taxon>
        <taxon>Bacilli</taxon>
        <taxon>Bacillales</taxon>
        <taxon>Bacillaceae</taxon>
        <taxon>Siminovitchia</taxon>
    </lineage>
</organism>
<dbReference type="Pfam" id="PF13789">
    <property type="entry name" value="DUF4181"/>
    <property type="match status" value="1"/>
</dbReference>
<dbReference type="EMBL" id="QYTW02000013">
    <property type="protein sequence ID" value="RST59126.1"/>
    <property type="molecule type" value="Genomic_DNA"/>
</dbReference>